<comment type="similarity">
    <text evidence="1">Belongs to the amidinotransferase family.</text>
</comment>
<organism evidence="3 4">
    <name type="scientific">Streptomyces turgidiscabies</name>
    <dbReference type="NCBI Taxonomy" id="85558"/>
    <lineage>
        <taxon>Bacteria</taxon>
        <taxon>Bacillati</taxon>
        <taxon>Actinomycetota</taxon>
        <taxon>Actinomycetes</taxon>
        <taxon>Kitasatosporales</taxon>
        <taxon>Streptomycetaceae</taxon>
        <taxon>Streptomyces</taxon>
    </lineage>
</organism>
<name>A0ABU0RLH6_9ACTN</name>
<dbReference type="GO" id="GO:0015068">
    <property type="term" value="F:glycine amidinotransferase activity"/>
    <property type="evidence" value="ECO:0007669"/>
    <property type="project" value="UniProtKB-EC"/>
</dbReference>
<evidence type="ECO:0000313" key="3">
    <source>
        <dbReference type="EMBL" id="MDQ0932836.1"/>
    </source>
</evidence>
<dbReference type="Proteomes" id="UP001223072">
    <property type="component" value="Unassembled WGS sequence"/>
</dbReference>
<dbReference type="SUPFAM" id="SSF55909">
    <property type="entry name" value="Pentein"/>
    <property type="match status" value="1"/>
</dbReference>
<gene>
    <name evidence="3" type="ORF">QFZ49_002766</name>
</gene>
<dbReference type="RefSeq" id="WP_307626699.1">
    <property type="nucleotide sequence ID" value="NZ_JAUSZS010000003.1"/>
</dbReference>
<dbReference type="InterPro" id="IPR033195">
    <property type="entry name" value="AmidinoTrfase"/>
</dbReference>
<sequence length="395" mass="44213">MATTATGKAVTDAASTGTAVVNSWNEWDTLREVVVGSAAGAHFEPTEPGNRPQIRGGTGAPFPTGAKSAAAVARAEAELDALVALLAAEGVTVRRPAAHDFGRSVRTPHFDVENQYCAVCPRDVMITVGNEIIEATMSRRARYFEYEPYRGLVQEYWEADPRVSWTVAPKPTMADAMYRQEFWEWPTEQRHARMHASEFCVTQDEIVFDAADMSRFGKDILVKESMTTNRAGIRWLKRHLEPQGFRVHPVHFPLDYFPSHIDCTFVPLRPGLILTNPDRPLREDETAMFRENDWKLVEAPEPVLTNEQMPAYCQSSKWLSMNVLSLSPAKVVCEEREKPLQDLLSSLGFEVLTVPFSNVFEYGGSLHCATWDIRRDGTREDYFPSLGSLGATPAN</sequence>
<evidence type="ECO:0000256" key="1">
    <source>
        <dbReference type="ARBA" id="ARBA00006943"/>
    </source>
</evidence>
<evidence type="ECO:0000313" key="4">
    <source>
        <dbReference type="Proteomes" id="UP001223072"/>
    </source>
</evidence>
<dbReference type="PANTHER" id="PTHR10488">
    <property type="entry name" value="GLYCINE AMIDINOTRANSFERASE, MITOCHONDRIAL"/>
    <property type="match status" value="1"/>
</dbReference>
<proteinExistence type="inferred from homology"/>
<dbReference type="EC" id="2.1.4.1" evidence="3"/>
<dbReference type="EMBL" id="JAUSZS010000003">
    <property type="protein sequence ID" value="MDQ0932836.1"/>
    <property type="molecule type" value="Genomic_DNA"/>
</dbReference>
<keyword evidence="2 3" id="KW-0808">Transferase</keyword>
<accession>A0ABU0RLH6</accession>
<evidence type="ECO:0000256" key="2">
    <source>
        <dbReference type="ARBA" id="ARBA00022679"/>
    </source>
</evidence>
<keyword evidence="4" id="KW-1185">Reference proteome</keyword>
<comment type="caution">
    <text evidence="3">The sequence shown here is derived from an EMBL/GenBank/DDBJ whole genome shotgun (WGS) entry which is preliminary data.</text>
</comment>
<protein>
    <submittedName>
        <fullName evidence="3">Glycine amidinotransferase</fullName>
        <ecNumber evidence="3">2.1.4.1</ecNumber>
    </submittedName>
</protein>
<dbReference type="PANTHER" id="PTHR10488:SF1">
    <property type="entry name" value="GLYCINE AMIDINOTRANSFERASE, MITOCHONDRIAL"/>
    <property type="match status" value="1"/>
</dbReference>
<dbReference type="Gene3D" id="3.75.10.10">
    <property type="entry name" value="L-arginine/glycine Amidinotransferase, Chain A"/>
    <property type="match status" value="1"/>
</dbReference>
<dbReference type="Pfam" id="PF02274">
    <property type="entry name" value="ADI"/>
    <property type="match status" value="1"/>
</dbReference>
<reference evidence="3 4" key="1">
    <citation type="submission" date="2023-07" db="EMBL/GenBank/DDBJ databases">
        <title>Comparative genomics of wheat-associated soil bacteria to identify genetic determinants of phenazine resistance.</title>
        <authorList>
            <person name="Mouncey N."/>
        </authorList>
    </citation>
    <scope>NUCLEOTIDE SEQUENCE [LARGE SCALE GENOMIC DNA]</scope>
    <source>
        <strain evidence="3 4">W2I16</strain>
    </source>
</reference>